<sequence>MSHLPKFHTRAWSKASLASVGQLPVIDENSNTIHLQPSWTTTSLPPPALLRSSPGNSRRNLGHVTEKQPSNPYIVGFLDLPPGVLMVNECKDEGDDEDEETVMGQMTPVLRACSEKGRWKTGGNLQRRCQIVLVVAVVLVVLVGLAVGLALGLTKSETKGYDGGS</sequence>
<keyword evidence="2" id="KW-1133">Transmembrane helix</keyword>
<accession>A0A024SMG9</accession>
<evidence type="ECO:0000256" key="1">
    <source>
        <dbReference type="SAM" id="MobiDB-lite"/>
    </source>
</evidence>
<gene>
    <name evidence="3" type="ORF">M419DRAFT_135622</name>
</gene>
<reference evidence="4" key="1">
    <citation type="journal article" date="2013" name="Ind. Biotechnol.">
        <title>Comparative genomics analysis of Trichoderma reesei strains.</title>
        <authorList>
            <person name="Koike H."/>
            <person name="Aerts A."/>
            <person name="LaButti K."/>
            <person name="Grigoriev I.V."/>
            <person name="Baker S.E."/>
        </authorList>
    </citation>
    <scope>NUCLEOTIDE SEQUENCE [LARGE SCALE GENOMIC DNA]</scope>
    <source>
        <strain evidence="4">ATCC 56765 / BCRC 32924 / NRRL 11460 / Rut C-30</strain>
    </source>
</reference>
<keyword evidence="2" id="KW-0472">Membrane</keyword>
<dbReference type="EMBL" id="KI911139">
    <property type="protein sequence ID" value="ETS07017.1"/>
    <property type="molecule type" value="Genomic_DNA"/>
</dbReference>
<organism evidence="3 4">
    <name type="scientific">Hypocrea jecorina (strain ATCC 56765 / BCRC 32924 / NRRL 11460 / Rut C-30)</name>
    <name type="common">Trichoderma reesei</name>
    <dbReference type="NCBI Taxonomy" id="1344414"/>
    <lineage>
        <taxon>Eukaryota</taxon>
        <taxon>Fungi</taxon>
        <taxon>Dikarya</taxon>
        <taxon>Ascomycota</taxon>
        <taxon>Pezizomycotina</taxon>
        <taxon>Sordariomycetes</taxon>
        <taxon>Hypocreomycetidae</taxon>
        <taxon>Hypocreales</taxon>
        <taxon>Hypocreaceae</taxon>
        <taxon>Trichoderma</taxon>
    </lineage>
</organism>
<proteinExistence type="predicted"/>
<evidence type="ECO:0000313" key="3">
    <source>
        <dbReference type="EMBL" id="ETS07017.1"/>
    </source>
</evidence>
<dbReference type="HOGENOM" id="CLU_1611996_0_0_1"/>
<name>A0A024SMG9_HYPJR</name>
<dbReference type="AlphaFoldDB" id="A0A024SMG9"/>
<keyword evidence="2" id="KW-0812">Transmembrane</keyword>
<feature type="compositionally biased region" description="Low complexity" evidence="1">
    <location>
        <begin position="37"/>
        <end position="54"/>
    </location>
</feature>
<dbReference type="Proteomes" id="UP000024376">
    <property type="component" value="Unassembled WGS sequence"/>
</dbReference>
<evidence type="ECO:0000256" key="2">
    <source>
        <dbReference type="SAM" id="Phobius"/>
    </source>
</evidence>
<feature type="transmembrane region" description="Helical" evidence="2">
    <location>
        <begin position="131"/>
        <end position="153"/>
    </location>
</feature>
<evidence type="ECO:0000313" key="4">
    <source>
        <dbReference type="Proteomes" id="UP000024376"/>
    </source>
</evidence>
<dbReference type="OrthoDB" id="5296155at2759"/>
<protein>
    <submittedName>
        <fullName evidence="3">Uncharacterized protein</fullName>
    </submittedName>
</protein>
<dbReference type="KEGG" id="trr:M419DRAFT_135622"/>
<feature type="region of interest" description="Disordered" evidence="1">
    <location>
        <begin position="37"/>
        <end position="59"/>
    </location>
</feature>